<dbReference type="Gene3D" id="1.25.40.10">
    <property type="entry name" value="Tetratricopeptide repeat domain"/>
    <property type="match status" value="2"/>
</dbReference>
<dbReference type="EMBL" id="AAWS01000039">
    <property type="protein sequence ID" value="EAY26037.1"/>
    <property type="molecule type" value="Genomic_DNA"/>
</dbReference>
<dbReference type="SMART" id="SM00421">
    <property type="entry name" value="HTH_LUXR"/>
    <property type="match status" value="1"/>
</dbReference>
<dbReference type="GO" id="GO:0005938">
    <property type="term" value="C:cell cortex"/>
    <property type="evidence" value="ECO:0007669"/>
    <property type="project" value="TreeGrafter"/>
</dbReference>
<dbReference type="SUPFAM" id="SSF48452">
    <property type="entry name" value="TPR-like"/>
    <property type="match status" value="2"/>
</dbReference>
<keyword evidence="5" id="KW-0175">Coiled coil</keyword>
<dbReference type="InterPro" id="IPR011990">
    <property type="entry name" value="TPR-like_helical_dom_sf"/>
</dbReference>
<evidence type="ECO:0000256" key="3">
    <source>
        <dbReference type="ARBA" id="ARBA00022737"/>
    </source>
</evidence>
<evidence type="ECO:0000313" key="8">
    <source>
        <dbReference type="EMBL" id="EAY26037.1"/>
    </source>
</evidence>
<dbReference type="InterPro" id="IPR000792">
    <property type="entry name" value="Tscrpt_reg_LuxR_C"/>
</dbReference>
<evidence type="ECO:0000256" key="1">
    <source>
        <dbReference type="ARBA" id="ARBA00004496"/>
    </source>
</evidence>
<keyword evidence="2" id="KW-0963">Cytoplasm</keyword>
<dbReference type="Gene3D" id="1.10.10.10">
    <property type="entry name" value="Winged helix-like DNA-binding domain superfamily/Winged helix DNA-binding domain"/>
    <property type="match status" value="1"/>
</dbReference>
<dbReference type="PROSITE" id="PS50005">
    <property type="entry name" value="TPR"/>
    <property type="match status" value="3"/>
</dbReference>
<dbReference type="InterPro" id="IPR036388">
    <property type="entry name" value="WH-like_DNA-bd_sf"/>
</dbReference>
<comment type="subcellular location">
    <subcellularLocation>
        <location evidence="1">Cytoplasm</location>
    </subcellularLocation>
</comment>
<keyword evidence="6" id="KW-0472">Membrane</keyword>
<comment type="caution">
    <text evidence="8">The sequence shown here is derived from an EMBL/GenBank/DDBJ whole genome shotgun (WGS) entry which is preliminary data.</text>
</comment>
<feature type="coiled-coil region" evidence="5">
    <location>
        <begin position="362"/>
        <end position="424"/>
    </location>
</feature>
<evidence type="ECO:0000256" key="6">
    <source>
        <dbReference type="SAM" id="Phobius"/>
    </source>
</evidence>
<feature type="repeat" description="TPR" evidence="4">
    <location>
        <begin position="177"/>
        <end position="210"/>
    </location>
</feature>
<dbReference type="PANTHER" id="PTHR45954:SF1">
    <property type="entry name" value="LD33695P"/>
    <property type="match status" value="1"/>
</dbReference>
<protein>
    <submittedName>
        <fullName evidence="8">Tetratricopeptide repeat domain protein</fullName>
    </submittedName>
</protein>
<accession>A1ZU66</accession>
<feature type="transmembrane region" description="Helical" evidence="6">
    <location>
        <begin position="335"/>
        <end position="352"/>
    </location>
</feature>
<feature type="repeat" description="TPR" evidence="4">
    <location>
        <begin position="56"/>
        <end position="89"/>
    </location>
</feature>
<dbReference type="InterPro" id="IPR052386">
    <property type="entry name" value="GPSM"/>
</dbReference>
<dbReference type="AlphaFoldDB" id="A1ZU66"/>
<dbReference type="PROSITE" id="PS50293">
    <property type="entry name" value="TPR_REGION"/>
    <property type="match status" value="1"/>
</dbReference>
<evidence type="ECO:0000259" key="7">
    <source>
        <dbReference type="SMART" id="SM00421"/>
    </source>
</evidence>
<dbReference type="GO" id="GO:0003677">
    <property type="term" value="F:DNA binding"/>
    <property type="evidence" value="ECO:0007669"/>
    <property type="project" value="InterPro"/>
</dbReference>
<dbReference type="GO" id="GO:0006355">
    <property type="term" value="P:regulation of DNA-templated transcription"/>
    <property type="evidence" value="ECO:0007669"/>
    <property type="project" value="InterPro"/>
</dbReference>
<evidence type="ECO:0000256" key="5">
    <source>
        <dbReference type="SAM" id="Coils"/>
    </source>
</evidence>
<dbReference type="SMART" id="SM00028">
    <property type="entry name" value="TPR"/>
    <property type="match status" value="6"/>
</dbReference>
<feature type="repeat" description="TPR" evidence="4">
    <location>
        <begin position="218"/>
        <end position="251"/>
    </location>
</feature>
<keyword evidence="3" id="KW-0677">Repeat</keyword>
<keyword evidence="4" id="KW-0802">TPR repeat</keyword>
<dbReference type="InterPro" id="IPR016032">
    <property type="entry name" value="Sig_transdc_resp-reg_C-effctor"/>
</dbReference>
<evidence type="ECO:0000256" key="4">
    <source>
        <dbReference type="PROSITE-ProRule" id="PRU00339"/>
    </source>
</evidence>
<proteinExistence type="predicted"/>
<evidence type="ECO:0000313" key="9">
    <source>
        <dbReference type="Proteomes" id="UP000004095"/>
    </source>
</evidence>
<feature type="domain" description="HTH luxR-type" evidence="7">
    <location>
        <begin position="465"/>
        <end position="522"/>
    </location>
</feature>
<feature type="coiled-coil region" evidence="5">
    <location>
        <begin position="293"/>
        <end position="320"/>
    </location>
</feature>
<dbReference type="eggNOG" id="COG0457">
    <property type="taxonomic scope" value="Bacteria"/>
</dbReference>
<dbReference type="Proteomes" id="UP000004095">
    <property type="component" value="Unassembled WGS sequence"/>
</dbReference>
<name>A1ZU66_MICM2</name>
<reference evidence="8 9" key="1">
    <citation type="submission" date="2007-01" db="EMBL/GenBank/DDBJ databases">
        <authorList>
            <person name="Haygood M."/>
            <person name="Podell S."/>
            <person name="Anderson C."/>
            <person name="Hopkinson B."/>
            <person name="Roe K."/>
            <person name="Barbeau K."/>
            <person name="Gaasterland T."/>
            <person name="Ferriera S."/>
            <person name="Johnson J."/>
            <person name="Kravitz S."/>
            <person name="Beeson K."/>
            <person name="Sutton G."/>
            <person name="Rogers Y.-H."/>
            <person name="Friedman R."/>
            <person name="Frazier M."/>
            <person name="Venter J.C."/>
        </authorList>
    </citation>
    <scope>NUCLEOTIDE SEQUENCE [LARGE SCALE GENOMIC DNA]</scope>
    <source>
        <strain evidence="8 9">ATCC 23134</strain>
    </source>
</reference>
<dbReference type="GO" id="GO:0001965">
    <property type="term" value="F:G-protein alpha-subunit binding"/>
    <property type="evidence" value="ECO:0007669"/>
    <property type="project" value="TreeGrafter"/>
</dbReference>
<evidence type="ECO:0000256" key="2">
    <source>
        <dbReference type="ARBA" id="ARBA00022490"/>
    </source>
</evidence>
<dbReference type="RefSeq" id="WP_002701620.1">
    <property type="nucleotide sequence ID" value="NZ_AAWS01000039.1"/>
</dbReference>
<dbReference type="Pfam" id="PF13424">
    <property type="entry name" value="TPR_12"/>
    <property type="match status" value="3"/>
</dbReference>
<sequence>MLIVLKKNKGSVDSARVDLLNRIAYLLTRVDPQKARNYCNQSIDLAKKVKYSAGVGRAYHVMGLAYYRNGNGQEAIKPLVESVKINEKLGNEVQLASSFNLLATVFLLNIKNFDKARTYYNKALQLSKKLNNKALANRLQNNIGLTYSWQNKHGEARSMFEKALKGYKELKKRSGESKALNNIGDTYESEGDYKKALEFYNKSLAIEREIKGSPRGMATTLSNVGSVHVKLKNYDKAEEVLQEALTMAEKVTAKEEEKEVYEVYAQLYEAKGVANKALKYYKKHYALKDSLFNIEKSRQIAEIETKYETEKKEKELALRKSEIVQKDKEISSQRSILIGLLLVLTVAFFMVSRQRLRNRKNKEIFKTKEELIQAELKNAEQDLKFKNRELTTYALHIIQKNNILTELKDSIEEAVDDISDKESKGLSKLIHLINYSFNLDRDWQDFKIAFEQVHEGFFDKLQKRYPNISPSEIRLCSLLRLNFASKEIAAIMGISPDSVKVARYRLRKKLELSRNDSLVDFIRNM</sequence>
<keyword evidence="6" id="KW-0812">Transmembrane</keyword>
<gene>
    <name evidence="8" type="ORF">M23134_06385</name>
</gene>
<keyword evidence="9" id="KW-1185">Reference proteome</keyword>
<dbReference type="SUPFAM" id="SSF46894">
    <property type="entry name" value="C-terminal effector domain of the bipartite response regulators"/>
    <property type="match status" value="1"/>
</dbReference>
<dbReference type="InterPro" id="IPR019734">
    <property type="entry name" value="TPR_rpt"/>
</dbReference>
<dbReference type="PANTHER" id="PTHR45954">
    <property type="entry name" value="LD33695P"/>
    <property type="match status" value="1"/>
</dbReference>
<organism evidence="8 9">
    <name type="scientific">Microscilla marina ATCC 23134</name>
    <dbReference type="NCBI Taxonomy" id="313606"/>
    <lineage>
        <taxon>Bacteria</taxon>
        <taxon>Pseudomonadati</taxon>
        <taxon>Bacteroidota</taxon>
        <taxon>Cytophagia</taxon>
        <taxon>Cytophagales</taxon>
        <taxon>Microscillaceae</taxon>
        <taxon>Microscilla</taxon>
    </lineage>
</organism>
<keyword evidence="6" id="KW-1133">Transmembrane helix</keyword>
<dbReference type="GO" id="GO:0005092">
    <property type="term" value="F:GDP-dissociation inhibitor activity"/>
    <property type="evidence" value="ECO:0007669"/>
    <property type="project" value="TreeGrafter"/>
</dbReference>